<dbReference type="Pfam" id="PF08729">
    <property type="entry name" value="HUN"/>
    <property type="match status" value="1"/>
</dbReference>
<proteinExistence type="predicted"/>
<feature type="region of interest" description="Disordered" evidence="2">
    <location>
        <begin position="414"/>
        <end position="471"/>
    </location>
</feature>
<reference evidence="5 6" key="1">
    <citation type="submission" date="2014-04" db="EMBL/GenBank/DDBJ databases">
        <authorList>
            <consortium name="DOE Joint Genome Institute"/>
            <person name="Kuo A."/>
            <person name="Kohler A."/>
            <person name="Costa M.D."/>
            <person name="Nagy L.G."/>
            <person name="Floudas D."/>
            <person name="Copeland A."/>
            <person name="Barry K.W."/>
            <person name="Cichocki N."/>
            <person name="Veneault-Fourrey C."/>
            <person name="LaButti K."/>
            <person name="Lindquist E.A."/>
            <person name="Lipzen A."/>
            <person name="Lundell T."/>
            <person name="Morin E."/>
            <person name="Murat C."/>
            <person name="Sun H."/>
            <person name="Tunlid A."/>
            <person name="Henrissat B."/>
            <person name="Grigoriev I.V."/>
            <person name="Hibbett D.S."/>
            <person name="Martin F."/>
            <person name="Nordberg H.P."/>
            <person name="Cantor M.N."/>
            <person name="Hua S.X."/>
        </authorList>
    </citation>
    <scope>NUCLEOTIDE SEQUENCE [LARGE SCALE GENOMIC DNA]</scope>
    <source>
        <strain evidence="5 6">Marx 270</strain>
    </source>
</reference>
<dbReference type="InParanoid" id="A0A0C3NR65"/>
<feature type="domain" description="Hpc2-related" evidence="3">
    <location>
        <begin position="176"/>
        <end position="224"/>
    </location>
</feature>
<feature type="region of interest" description="Disordered" evidence="2">
    <location>
        <begin position="1"/>
        <end position="192"/>
    </location>
</feature>
<organism evidence="5 6">
    <name type="scientific">Pisolithus tinctorius Marx 270</name>
    <dbReference type="NCBI Taxonomy" id="870435"/>
    <lineage>
        <taxon>Eukaryota</taxon>
        <taxon>Fungi</taxon>
        <taxon>Dikarya</taxon>
        <taxon>Basidiomycota</taxon>
        <taxon>Agaricomycotina</taxon>
        <taxon>Agaricomycetes</taxon>
        <taxon>Agaricomycetidae</taxon>
        <taxon>Boletales</taxon>
        <taxon>Sclerodermatineae</taxon>
        <taxon>Pisolithaceae</taxon>
        <taxon>Pisolithus</taxon>
    </lineage>
</organism>
<evidence type="ECO:0000256" key="2">
    <source>
        <dbReference type="SAM" id="MobiDB-lite"/>
    </source>
</evidence>
<dbReference type="Pfam" id="PF14075">
    <property type="entry name" value="UBN_AB"/>
    <property type="match status" value="1"/>
</dbReference>
<evidence type="ECO:0000259" key="3">
    <source>
        <dbReference type="Pfam" id="PF08729"/>
    </source>
</evidence>
<dbReference type="HOGENOM" id="CLU_022330_0_0_1"/>
<feature type="region of interest" description="Disordered" evidence="2">
    <location>
        <begin position="227"/>
        <end position="266"/>
    </location>
</feature>
<dbReference type="STRING" id="870435.A0A0C3NR65"/>
<evidence type="ECO:0000313" key="6">
    <source>
        <dbReference type="Proteomes" id="UP000054217"/>
    </source>
</evidence>
<feature type="compositionally biased region" description="Basic residues" evidence="2">
    <location>
        <begin position="98"/>
        <end position="107"/>
    </location>
</feature>
<accession>A0A0C3NR65</accession>
<evidence type="ECO:0008006" key="7">
    <source>
        <dbReference type="Google" id="ProtNLM"/>
    </source>
</evidence>
<feature type="compositionally biased region" description="Basic and acidic residues" evidence="2">
    <location>
        <begin position="248"/>
        <end position="259"/>
    </location>
</feature>
<feature type="compositionally biased region" description="Basic and acidic residues" evidence="2">
    <location>
        <begin position="60"/>
        <end position="73"/>
    </location>
</feature>
<evidence type="ECO:0000256" key="1">
    <source>
        <dbReference type="ARBA" id="ARBA00022553"/>
    </source>
</evidence>
<dbReference type="OrthoDB" id="5576775at2759"/>
<dbReference type="InterPro" id="IPR014840">
    <property type="entry name" value="HRD"/>
</dbReference>
<dbReference type="InterPro" id="IPR026947">
    <property type="entry name" value="UBN_middle_dom"/>
</dbReference>
<dbReference type="AlphaFoldDB" id="A0A0C3NR65"/>
<feature type="domain" description="Ubinuclein middle" evidence="4">
    <location>
        <begin position="292"/>
        <end position="537"/>
    </location>
</feature>
<keyword evidence="6" id="KW-1185">Reference proteome</keyword>
<reference evidence="6" key="2">
    <citation type="submission" date="2015-01" db="EMBL/GenBank/DDBJ databases">
        <title>Evolutionary Origins and Diversification of the Mycorrhizal Mutualists.</title>
        <authorList>
            <consortium name="DOE Joint Genome Institute"/>
            <consortium name="Mycorrhizal Genomics Consortium"/>
            <person name="Kohler A."/>
            <person name="Kuo A."/>
            <person name="Nagy L.G."/>
            <person name="Floudas D."/>
            <person name="Copeland A."/>
            <person name="Barry K.W."/>
            <person name="Cichocki N."/>
            <person name="Veneault-Fourrey C."/>
            <person name="LaButti K."/>
            <person name="Lindquist E.A."/>
            <person name="Lipzen A."/>
            <person name="Lundell T."/>
            <person name="Morin E."/>
            <person name="Murat C."/>
            <person name="Riley R."/>
            <person name="Ohm R."/>
            <person name="Sun H."/>
            <person name="Tunlid A."/>
            <person name="Henrissat B."/>
            <person name="Grigoriev I.V."/>
            <person name="Hibbett D.S."/>
            <person name="Martin F."/>
        </authorList>
    </citation>
    <scope>NUCLEOTIDE SEQUENCE [LARGE SCALE GENOMIC DNA]</scope>
    <source>
        <strain evidence="6">Marx 270</strain>
    </source>
</reference>
<evidence type="ECO:0000259" key="4">
    <source>
        <dbReference type="Pfam" id="PF14075"/>
    </source>
</evidence>
<evidence type="ECO:0000313" key="5">
    <source>
        <dbReference type="EMBL" id="KIN97803.1"/>
    </source>
</evidence>
<name>A0A0C3NR65_PISTI</name>
<dbReference type="Proteomes" id="UP000054217">
    <property type="component" value="Unassembled WGS sequence"/>
</dbReference>
<dbReference type="EMBL" id="KN832024">
    <property type="protein sequence ID" value="KIN97803.1"/>
    <property type="molecule type" value="Genomic_DNA"/>
</dbReference>
<feature type="compositionally biased region" description="Polar residues" evidence="2">
    <location>
        <begin position="9"/>
        <end position="19"/>
    </location>
</feature>
<protein>
    <recommendedName>
        <fullName evidence="7">Ubinuclein middle domain-containing protein</fullName>
    </recommendedName>
</protein>
<keyword evidence="1" id="KW-0597">Phosphoprotein</keyword>
<sequence length="560" mass="61760">MPEDVEMSDVNQSPRSKSASEFLEPPPPALHTNGPIAAPKDVISLSSRDNSVEPVTDGGPDPRRVVSDPDKPPPSKRIKTSSQSAPVSAAGTGSTKPKSTKTSKPRSRSPTPPPPRQPLLQTIRLQVNLGGPEHYDVNIGNLAKASGQRPSSPPPQTQAQAQDTSDSEDEGADRPKAKKKKKHIASEYYDVTDPFIDDSELNIDNRTHFAQTKQQGFYVSSGEVALMRDSRSPKKPKSKKPPVSEAGPSKHEDGTRDRPISVLGDTKVEKRPKSYTVIDDGGRKRKVIDIPEFHPELQASLEGLKDFIAKEDWSVRGKFPPGLKPILADVALKAIHLGEYDDDFFNLMPNLFPYNRFTMMKLIKRMVFPDHYSLLTARQDELLEQLAQLTKEGFPKAQEEWEKSVAAWYRRHEKTKAAEPEAGGASTPSVTDTAPHEDGGAASGTEGNELENAPGTGKESTRDAHPPAKKYRLTEQMRSIIWQLVMLSNECCRLDNEKSELEASGHQVSEQGLRKVLYQRIVAAFPSGWLNSGQISREVSAMKKKFERDNPMAAETDPDA</sequence>
<gene>
    <name evidence="5" type="ORF">M404DRAFT_886145</name>
</gene>